<dbReference type="PROSITE" id="PS50110">
    <property type="entry name" value="RESPONSE_REGULATORY"/>
    <property type="match status" value="1"/>
</dbReference>
<dbReference type="InterPro" id="IPR001789">
    <property type="entry name" value="Sig_transdc_resp-reg_receiver"/>
</dbReference>
<evidence type="ECO:0000256" key="1">
    <source>
        <dbReference type="ARBA" id="ARBA00023015"/>
    </source>
</evidence>
<evidence type="ECO:0000313" key="8">
    <source>
        <dbReference type="EMBL" id="GBG10467.1"/>
    </source>
</evidence>
<feature type="coiled-coil region" evidence="5">
    <location>
        <begin position="123"/>
        <end position="154"/>
    </location>
</feature>
<dbReference type="PROSITE" id="PS01124">
    <property type="entry name" value="HTH_ARAC_FAMILY_2"/>
    <property type="match status" value="1"/>
</dbReference>
<dbReference type="EMBL" id="BDQX01000325">
    <property type="protein sequence ID" value="GBG10467.1"/>
    <property type="molecule type" value="Genomic_DNA"/>
</dbReference>
<feature type="domain" description="Response regulatory" evidence="7">
    <location>
        <begin position="4"/>
        <end position="122"/>
    </location>
</feature>
<dbReference type="GO" id="GO:0003700">
    <property type="term" value="F:DNA-binding transcription factor activity"/>
    <property type="evidence" value="ECO:0007669"/>
    <property type="project" value="InterPro"/>
</dbReference>
<dbReference type="SUPFAM" id="SSF52172">
    <property type="entry name" value="CheY-like"/>
    <property type="match status" value="1"/>
</dbReference>
<evidence type="ECO:0000259" key="7">
    <source>
        <dbReference type="PROSITE" id="PS50110"/>
    </source>
</evidence>
<dbReference type="SMART" id="SM00342">
    <property type="entry name" value="HTH_ARAC"/>
    <property type="match status" value="1"/>
</dbReference>
<organism evidence="8 9">
    <name type="scientific">Paenibacillus agaridevorans</name>
    <dbReference type="NCBI Taxonomy" id="171404"/>
    <lineage>
        <taxon>Bacteria</taxon>
        <taxon>Bacillati</taxon>
        <taxon>Bacillota</taxon>
        <taxon>Bacilli</taxon>
        <taxon>Bacillales</taxon>
        <taxon>Paenibacillaceae</taxon>
        <taxon>Paenibacillus</taxon>
    </lineage>
</organism>
<comment type="caution">
    <text evidence="8">The sequence shown here is derived from an EMBL/GenBank/DDBJ whole genome shotgun (WGS) entry which is preliminary data.</text>
</comment>
<keyword evidence="4" id="KW-0597">Phosphoprotein</keyword>
<dbReference type="InterPro" id="IPR018060">
    <property type="entry name" value="HTH_AraC"/>
</dbReference>
<dbReference type="AlphaFoldDB" id="A0A2R5EV80"/>
<gene>
    <name evidence="8" type="ORF">PAT3040_05201</name>
</gene>
<name>A0A2R5EV80_9BACL</name>
<accession>A0A2R5EV80</accession>
<dbReference type="PANTHER" id="PTHR43280">
    <property type="entry name" value="ARAC-FAMILY TRANSCRIPTIONAL REGULATOR"/>
    <property type="match status" value="1"/>
</dbReference>
<proteinExistence type="predicted"/>
<keyword evidence="3" id="KW-0804">Transcription</keyword>
<feature type="modified residue" description="4-aspartylphosphate" evidence="4">
    <location>
        <position position="56"/>
    </location>
</feature>
<dbReference type="Gene3D" id="3.40.50.2300">
    <property type="match status" value="1"/>
</dbReference>
<dbReference type="SMART" id="SM00448">
    <property type="entry name" value="REC"/>
    <property type="match status" value="1"/>
</dbReference>
<evidence type="ECO:0000256" key="5">
    <source>
        <dbReference type="SAM" id="Coils"/>
    </source>
</evidence>
<dbReference type="InterPro" id="IPR009057">
    <property type="entry name" value="Homeodomain-like_sf"/>
</dbReference>
<keyword evidence="1" id="KW-0805">Transcription regulation</keyword>
<sequence>MVYNALIVDDEPMIRFGLASCVEWEQEGVRLAGEAANGEAALALIRSEEIHILITDIKMPLMDGLELIRLAKELRPELKVVLVSSYSDFAYAVEAVKLGVVVDYLLKPTMEPEDLLRVVRTCKDRLARDLAGSEKELRLREEEEKSRKNRFEEELKAFLGGIGKDFEWKPEWAIGHIVLAVWRLESAGGEALRHIVSLESAKNKLNEWCPHGHSFLSGEGELVTLLADHNGSALSDITRYHRLLAEEDGMGEFTVGVSPVVHRLQSAQDAYGWARKALGNAFFEGRGRCYLGQIPSGGEERRQITGPDAGFERLREKFSKAYAFSDQPGSEAALAEMVALWKARRYGRDEIVAHARSLLMIMWSHRFRVKTEEDMGMMMRRLGSLEQSAGLDSLIRAVREELSRFWKPDNRPTVAVDAGGAHVIQLALSYIQEHYRRDISLQDVADYVHMSKNYFSEQFKQRTGMNFIDFVISLRLHYAKHLLEQTSMKVIDVGAESGFNSPKHFLKLFKRELNCTPLEFREQCEQGRTKEATWPGEDGLNE</sequence>
<dbReference type="InterPro" id="IPR018062">
    <property type="entry name" value="HTH_AraC-typ_CS"/>
</dbReference>
<evidence type="ECO:0000256" key="2">
    <source>
        <dbReference type="ARBA" id="ARBA00023125"/>
    </source>
</evidence>
<dbReference type="PANTHER" id="PTHR43280:SF27">
    <property type="entry name" value="TRANSCRIPTIONAL REGULATOR MTLR"/>
    <property type="match status" value="1"/>
</dbReference>
<dbReference type="GO" id="GO:0000160">
    <property type="term" value="P:phosphorelay signal transduction system"/>
    <property type="evidence" value="ECO:0007669"/>
    <property type="project" value="InterPro"/>
</dbReference>
<keyword evidence="9" id="KW-1185">Reference proteome</keyword>
<dbReference type="InterPro" id="IPR011006">
    <property type="entry name" value="CheY-like_superfamily"/>
</dbReference>
<dbReference type="Pfam" id="PF00072">
    <property type="entry name" value="Response_reg"/>
    <property type="match status" value="1"/>
</dbReference>
<evidence type="ECO:0000256" key="3">
    <source>
        <dbReference type="ARBA" id="ARBA00023163"/>
    </source>
</evidence>
<evidence type="ECO:0008006" key="10">
    <source>
        <dbReference type="Google" id="ProtNLM"/>
    </source>
</evidence>
<reference evidence="8 9" key="1">
    <citation type="submission" date="2017-08" db="EMBL/GenBank/DDBJ databases">
        <title>Substantial Increase in Enzyme Production by Combined Drug-Resistance Mutations in Paenibacillus agaridevorans.</title>
        <authorList>
            <person name="Tanaka Y."/>
            <person name="Funane K."/>
            <person name="Hosaka T."/>
            <person name="Shiwa Y."/>
            <person name="Fujita N."/>
            <person name="Miyazaki T."/>
            <person name="Yoshikawa H."/>
            <person name="Murakami K."/>
            <person name="Kasahara K."/>
            <person name="Inaoka T."/>
            <person name="Hiraga Y."/>
            <person name="Ochi K."/>
        </authorList>
    </citation>
    <scope>NUCLEOTIDE SEQUENCE [LARGE SCALE GENOMIC DNA]</scope>
    <source>
        <strain evidence="8 9">T-3040</strain>
    </source>
</reference>
<protein>
    <recommendedName>
        <fullName evidence="10">DNA-binding response regulator</fullName>
    </recommendedName>
</protein>
<dbReference type="Pfam" id="PF12833">
    <property type="entry name" value="HTH_18"/>
    <property type="match status" value="1"/>
</dbReference>
<dbReference type="SUPFAM" id="SSF46689">
    <property type="entry name" value="Homeodomain-like"/>
    <property type="match status" value="2"/>
</dbReference>
<dbReference type="Proteomes" id="UP000245202">
    <property type="component" value="Unassembled WGS sequence"/>
</dbReference>
<dbReference type="GO" id="GO:0043565">
    <property type="term" value="F:sequence-specific DNA binding"/>
    <property type="evidence" value="ECO:0007669"/>
    <property type="project" value="InterPro"/>
</dbReference>
<dbReference type="PROSITE" id="PS00041">
    <property type="entry name" value="HTH_ARAC_FAMILY_1"/>
    <property type="match status" value="1"/>
</dbReference>
<keyword evidence="5" id="KW-0175">Coiled coil</keyword>
<keyword evidence="2" id="KW-0238">DNA-binding</keyword>
<dbReference type="CDD" id="cd17536">
    <property type="entry name" value="REC_YesN-like"/>
    <property type="match status" value="1"/>
</dbReference>
<evidence type="ECO:0000256" key="4">
    <source>
        <dbReference type="PROSITE-ProRule" id="PRU00169"/>
    </source>
</evidence>
<evidence type="ECO:0000259" key="6">
    <source>
        <dbReference type="PROSITE" id="PS01124"/>
    </source>
</evidence>
<dbReference type="RefSeq" id="WP_108994960.1">
    <property type="nucleotide sequence ID" value="NZ_BDQX01000325.1"/>
</dbReference>
<feature type="domain" description="HTH araC/xylS-type" evidence="6">
    <location>
        <begin position="425"/>
        <end position="523"/>
    </location>
</feature>
<evidence type="ECO:0000313" key="9">
    <source>
        <dbReference type="Proteomes" id="UP000245202"/>
    </source>
</evidence>
<dbReference type="Gene3D" id="1.10.10.60">
    <property type="entry name" value="Homeodomain-like"/>
    <property type="match status" value="2"/>
</dbReference>